<accession>A0ABQ5W445</accession>
<protein>
    <recommendedName>
        <fullName evidence="4">DUF2188 domain-containing protein</fullName>
    </recommendedName>
</protein>
<comment type="caution">
    <text evidence="2">The sequence shown here is derived from an EMBL/GenBank/DDBJ whole genome shotgun (WGS) entry which is preliminary data.</text>
</comment>
<dbReference type="Proteomes" id="UP001156691">
    <property type="component" value="Unassembled WGS sequence"/>
</dbReference>
<keyword evidence="3" id="KW-1185">Reference proteome</keyword>
<proteinExistence type="predicted"/>
<organism evidence="2 3">
    <name type="scientific">Devosia nitrariae</name>
    <dbReference type="NCBI Taxonomy" id="2071872"/>
    <lineage>
        <taxon>Bacteria</taxon>
        <taxon>Pseudomonadati</taxon>
        <taxon>Pseudomonadota</taxon>
        <taxon>Alphaproteobacteria</taxon>
        <taxon>Hyphomicrobiales</taxon>
        <taxon>Devosiaceae</taxon>
        <taxon>Devosia</taxon>
    </lineage>
</organism>
<dbReference type="EMBL" id="BSNS01000009">
    <property type="protein sequence ID" value="GLQ54747.1"/>
    <property type="molecule type" value="Genomic_DNA"/>
</dbReference>
<evidence type="ECO:0000313" key="3">
    <source>
        <dbReference type="Proteomes" id="UP001156691"/>
    </source>
</evidence>
<sequence length="117" mass="13062">MAKATYEIVEHNGGFAYRVGDVYSETFATHRAAHEAAESAAQRQQLGGSDEQILYQDEDGRWREEFAPGDQRPDAGVDDRLPADNEARDARGRILDEDEVPNPDRAPLGDLNHTKPR</sequence>
<evidence type="ECO:0000256" key="1">
    <source>
        <dbReference type="SAM" id="MobiDB-lite"/>
    </source>
</evidence>
<gene>
    <name evidence="2" type="ORF">GCM10010862_20060</name>
</gene>
<evidence type="ECO:0008006" key="4">
    <source>
        <dbReference type="Google" id="ProtNLM"/>
    </source>
</evidence>
<dbReference type="Pfam" id="PF09954">
    <property type="entry name" value="DUF2188"/>
    <property type="match status" value="1"/>
</dbReference>
<reference evidence="3" key="1">
    <citation type="journal article" date="2019" name="Int. J. Syst. Evol. Microbiol.">
        <title>The Global Catalogue of Microorganisms (GCM) 10K type strain sequencing project: providing services to taxonomists for standard genome sequencing and annotation.</title>
        <authorList>
            <consortium name="The Broad Institute Genomics Platform"/>
            <consortium name="The Broad Institute Genome Sequencing Center for Infectious Disease"/>
            <person name="Wu L."/>
            <person name="Ma J."/>
        </authorList>
    </citation>
    <scope>NUCLEOTIDE SEQUENCE [LARGE SCALE GENOMIC DNA]</scope>
    <source>
        <strain evidence="3">NBRC 112416</strain>
    </source>
</reference>
<feature type="region of interest" description="Disordered" evidence="1">
    <location>
        <begin position="34"/>
        <end position="117"/>
    </location>
</feature>
<name>A0ABQ5W445_9HYPH</name>
<feature type="compositionally biased region" description="Basic and acidic residues" evidence="1">
    <location>
        <begin position="58"/>
        <end position="95"/>
    </location>
</feature>
<dbReference type="InterPro" id="IPR018691">
    <property type="entry name" value="DUF2188"/>
</dbReference>
<evidence type="ECO:0000313" key="2">
    <source>
        <dbReference type="EMBL" id="GLQ54747.1"/>
    </source>
</evidence>
<dbReference type="RefSeq" id="WP_379993705.1">
    <property type="nucleotide sequence ID" value="NZ_BSNS01000009.1"/>
</dbReference>